<feature type="domain" description="ABC transmembrane type-1" evidence="10">
    <location>
        <begin position="17"/>
        <end position="299"/>
    </location>
</feature>
<reference evidence="11 12" key="1">
    <citation type="submission" date="2019-06" db="EMBL/GenBank/DDBJ databases">
        <title>Whole genome shotgun sequence of Brevibacillus parabrevis NBRC 12334.</title>
        <authorList>
            <person name="Hosoyama A."/>
            <person name="Uohara A."/>
            <person name="Ohji S."/>
            <person name="Ichikawa N."/>
        </authorList>
    </citation>
    <scope>NUCLEOTIDE SEQUENCE [LARGE SCALE GENOMIC DNA]</scope>
    <source>
        <strain evidence="11 12">NBRC 12334</strain>
    </source>
</reference>
<evidence type="ECO:0000313" key="11">
    <source>
        <dbReference type="EMBL" id="GEB34668.1"/>
    </source>
</evidence>
<keyword evidence="3 8" id="KW-0812">Transmembrane</keyword>
<evidence type="ECO:0000313" key="12">
    <source>
        <dbReference type="Proteomes" id="UP000316882"/>
    </source>
</evidence>
<dbReference type="GO" id="GO:0005524">
    <property type="term" value="F:ATP binding"/>
    <property type="evidence" value="ECO:0007669"/>
    <property type="project" value="UniProtKB-KW"/>
</dbReference>
<dbReference type="InterPro" id="IPR011527">
    <property type="entry name" value="ABC1_TM_dom"/>
</dbReference>
<dbReference type="RefSeq" id="WP_122965932.1">
    <property type="nucleotide sequence ID" value="NZ_BJMH01000025.1"/>
</dbReference>
<feature type="transmembrane region" description="Helical" evidence="8">
    <location>
        <begin position="243"/>
        <end position="264"/>
    </location>
</feature>
<dbReference type="Gene3D" id="3.40.50.300">
    <property type="entry name" value="P-loop containing nucleotide triphosphate hydrolases"/>
    <property type="match status" value="1"/>
</dbReference>
<dbReference type="Pfam" id="PF00664">
    <property type="entry name" value="ABC_membrane"/>
    <property type="match status" value="1"/>
</dbReference>
<evidence type="ECO:0000256" key="1">
    <source>
        <dbReference type="ARBA" id="ARBA00004651"/>
    </source>
</evidence>
<dbReference type="SUPFAM" id="SSF90123">
    <property type="entry name" value="ABC transporter transmembrane region"/>
    <property type="match status" value="1"/>
</dbReference>
<name>A0A4Y3PTF5_BREPA</name>
<feature type="domain" description="ABC transporter" evidence="9">
    <location>
        <begin position="333"/>
        <end position="567"/>
    </location>
</feature>
<dbReference type="Proteomes" id="UP000316882">
    <property type="component" value="Unassembled WGS sequence"/>
</dbReference>
<comment type="caution">
    <text evidence="11">The sequence shown here is derived from an EMBL/GenBank/DDBJ whole genome shotgun (WGS) entry which is preliminary data.</text>
</comment>
<dbReference type="InterPro" id="IPR027417">
    <property type="entry name" value="P-loop_NTPase"/>
</dbReference>
<keyword evidence="6 8" id="KW-1133">Transmembrane helix</keyword>
<dbReference type="PROSITE" id="PS50929">
    <property type="entry name" value="ABC_TM1F"/>
    <property type="match status" value="1"/>
</dbReference>
<dbReference type="FunFam" id="1.20.1560.10:FF:000053">
    <property type="entry name" value="Multidrug ABC transporter ATP-binding protein"/>
    <property type="match status" value="1"/>
</dbReference>
<dbReference type="STRING" id="54914.AV540_10070"/>
<dbReference type="PROSITE" id="PS50893">
    <property type="entry name" value="ABC_TRANSPORTER_2"/>
    <property type="match status" value="1"/>
</dbReference>
<dbReference type="EMBL" id="BJMH01000025">
    <property type="protein sequence ID" value="GEB34668.1"/>
    <property type="molecule type" value="Genomic_DNA"/>
</dbReference>
<feature type="transmembrane region" description="Helical" evidence="8">
    <location>
        <begin position="12"/>
        <end position="33"/>
    </location>
</feature>
<keyword evidence="2" id="KW-0813">Transport</keyword>
<evidence type="ECO:0000259" key="10">
    <source>
        <dbReference type="PROSITE" id="PS50929"/>
    </source>
</evidence>
<organism evidence="11 12">
    <name type="scientific">Brevibacillus parabrevis</name>
    <dbReference type="NCBI Taxonomy" id="54914"/>
    <lineage>
        <taxon>Bacteria</taxon>
        <taxon>Bacillati</taxon>
        <taxon>Bacillota</taxon>
        <taxon>Bacilli</taxon>
        <taxon>Bacillales</taxon>
        <taxon>Paenibacillaceae</taxon>
        <taxon>Brevibacillus</taxon>
    </lineage>
</organism>
<evidence type="ECO:0000259" key="9">
    <source>
        <dbReference type="PROSITE" id="PS50893"/>
    </source>
</evidence>
<dbReference type="CDD" id="cd18549">
    <property type="entry name" value="ABC_6TM_YwjA_like"/>
    <property type="match status" value="1"/>
</dbReference>
<dbReference type="PROSITE" id="PS00211">
    <property type="entry name" value="ABC_TRANSPORTER_1"/>
    <property type="match status" value="1"/>
</dbReference>
<keyword evidence="4" id="KW-0547">Nucleotide-binding</keyword>
<dbReference type="GO" id="GO:0015421">
    <property type="term" value="F:ABC-type oligopeptide transporter activity"/>
    <property type="evidence" value="ECO:0007669"/>
    <property type="project" value="TreeGrafter"/>
</dbReference>
<accession>A0A4Y3PTF5</accession>
<dbReference type="CDD" id="cd03251">
    <property type="entry name" value="ABCC_MsbA"/>
    <property type="match status" value="1"/>
</dbReference>
<keyword evidence="5 11" id="KW-0067">ATP-binding</keyword>
<sequence length="571" mass="63973">MLRRFFAYYKPYMGLFIADFSCAILAALLELAFPLAVNRVVDDLLPSGNWLLILYACLGLLGIYVVSAALHYVVTYYGHKLGINIESDMRKKLFDRVQKLSFRFFDNNKTGHLVSRMTNDLMDIGEIAHHGPEDLFIAVMTLLGAFGIMLSINWQLAVLTFIIVPLMIYLSMYFSRKMSRAFDRMFADVADYNARVENNISGIRVVQAFANEKHEIARFAENNGRFRLTKLLTYRIMAWNSSLSFILMKLVSLFVLVCGTYYVIQGKMTYGEFIAFVMLSNVFLNPIQQINNVIETFPKGVAGFKRYLELLETEPDVDDAPDAKPVSNLRGDIRFENVTFGYENKEKVLQGLSLSIRAGETVALVGPSGAGKTTLCSLLPRFYDVDSGSIMIDGIDIRSMTLESLRSHIGIVQQDVFLFDGSIRENIAYGKLGATDEELWDAARRAQLEDVIRALPEGLDTLIGERGVKLSGGQKQRLSIARMFLKNPPILILDEATSALDTETEAAIQQALAELSHGRTTLVIAHRLATIKNADRIIVVAEQGIAEQGHHDELLQTQGVYSRLHQAQFSS</sequence>
<dbReference type="PANTHER" id="PTHR43394">
    <property type="entry name" value="ATP-DEPENDENT PERMEASE MDL1, MITOCHONDRIAL"/>
    <property type="match status" value="1"/>
</dbReference>
<dbReference type="GO" id="GO:0016887">
    <property type="term" value="F:ATP hydrolysis activity"/>
    <property type="evidence" value="ECO:0007669"/>
    <property type="project" value="InterPro"/>
</dbReference>
<evidence type="ECO:0000256" key="5">
    <source>
        <dbReference type="ARBA" id="ARBA00022840"/>
    </source>
</evidence>
<dbReference type="FunFam" id="3.40.50.300:FF:000287">
    <property type="entry name" value="Multidrug ABC transporter ATP-binding protein"/>
    <property type="match status" value="1"/>
</dbReference>
<gene>
    <name evidence="11" type="ORF">BPA01_42480</name>
</gene>
<keyword evidence="12" id="KW-1185">Reference proteome</keyword>
<dbReference type="SMART" id="SM00382">
    <property type="entry name" value="AAA"/>
    <property type="match status" value="1"/>
</dbReference>
<dbReference type="GO" id="GO:0005886">
    <property type="term" value="C:plasma membrane"/>
    <property type="evidence" value="ECO:0007669"/>
    <property type="project" value="UniProtKB-SubCell"/>
</dbReference>
<evidence type="ECO:0000256" key="4">
    <source>
        <dbReference type="ARBA" id="ARBA00022741"/>
    </source>
</evidence>
<dbReference type="InterPro" id="IPR039421">
    <property type="entry name" value="Type_1_exporter"/>
</dbReference>
<comment type="subcellular location">
    <subcellularLocation>
        <location evidence="1">Cell membrane</location>
        <topology evidence="1">Multi-pass membrane protein</topology>
    </subcellularLocation>
</comment>
<evidence type="ECO:0000256" key="3">
    <source>
        <dbReference type="ARBA" id="ARBA00022692"/>
    </source>
</evidence>
<feature type="transmembrane region" description="Helical" evidence="8">
    <location>
        <begin position="158"/>
        <end position="175"/>
    </location>
</feature>
<dbReference type="SUPFAM" id="SSF52540">
    <property type="entry name" value="P-loop containing nucleoside triphosphate hydrolases"/>
    <property type="match status" value="1"/>
</dbReference>
<proteinExistence type="predicted"/>
<protein>
    <submittedName>
        <fullName evidence="11">Multidrug ABC transporter ATP-binding protein</fullName>
    </submittedName>
</protein>
<evidence type="ECO:0000256" key="2">
    <source>
        <dbReference type="ARBA" id="ARBA00022448"/>
    </source>
</evidence>
<evidence type="ECO:0000256" key="6">
    <source>
        <dbReference type="ARBA" id="ARBA00022989"/>
    </source>
</evidence>
<feature type="transmembrane region" description="Helical" evidence="8">
    <location>
        <begin position="53"/>
        <end position="74"/>
    </location>
</feature>
<dbReference type="AlphaFoldDB" id="A0A4Y3PTF5"/>
<evidence type="ECO:0000256" key="8">
    <source>
        <dbReference type="SAM" id="Phobius"/>
    </source>
</evidence>
<dbReference type="InterPro" id="IPR003439">
    <property type="entry name" value="ABC_transporter-like_ATP-bd"/>
</dbReference>
<feature type="transmembrane region" description="Helical" evidence="8">
    <location>
        <begin position="135"/>
        <end position="152"/>
    </location>
</feature>
<dbReference type="InterPro" id="IPR003593">
    <property type="entry name" value="AAA+_ATPase"/>
</dbReference>
<dbReference type="InterPro" id="IPR036640">
    <property type="entry name" value="ABC1_TM_sf"/>
</dbReference>
<evidence type="ECO:0000256" key="7">
    <source>
        <dbReference type="ARBA" id="ARBA00023136"/>
    </source>
</evidence>
<dbReference type="InterPro" id="IPR017871">
    <property type="entry name" value="ABC_transporter-like_CS"/>
</dbReference>
<dbReference type="Pfam" id="PF00005">
    <property type="entry name" value="ABC_tran"/>
    <property type="match status" value="1"/>
</dbReference>
<dbReference type="GeneID" id="87611844"/>
<dbReference type="PANTHER" id="PTHR43394:SF1">
    <property type="entry name" value="ATP-BINDING CASSETTE SUB-FAMILY B MEMBER 10, MITOCHONDRIAL"/>
    <property type="match status" value="1"/>
</dbReference>
<dbReference type="Gene3D" id="1.20.1560.10">
    <property type="entry name" value="ABC transporter type 1, transmembrane domain"/>
    <property type="match status" value="1"/>
</dbReference>
<keyword evidence="7 8" id="KW-0472">Membrane</keyword>